<dbReference type="OrthoDB" id="9810303at2"/>
<keyword evidence="2" id="KW-0812">Transmembrane</keyword>
<keyword evidence="4" id="KW-0808">Transferase</keyword>
<feature type="domain" description="Glycosyltransferase 2-like" evidence="3">
    <location>
        <begin position="7"/>
        <end position="173"/>
    </location>
</feature>
<reference evidence="4 5" key="1">
    <citation type="submission" date="2019-03" db="EMBL/GenBank/DDBJ databases">
        <title>Deep-cultivation of Planctomycetes and their phenomic and genomic characterization uncovers novel biology.</title>
        <authorList>
            <person name="Wiegand S."/>
            <person name="Jogler M."/>
            <person name="Boedeker C."/>
            <person name="Pinto D."/>
            <person name="Vollmers J."/>
            <person name="Rivas-Marin E."/>
            <person name="Kohn T."/>
            <person name="Peeters S.H."/>
            <person name="Heuer A."/>
            <person name="Rast P."/>
            <person name="Oberbeckmann S."/>
            <person name="Bunk B."/>
            <person name="Jeske O."/>
            <person name="Meyerdierks A."/>
            <person name="Storesund J.E."/>
            <person name="Kallscheuer N."/>
            <person name="Luecker S."/>
            <person name="Lage O.M."/>
            <person name="Pohl T."/>
            <person name="Merkel B.J."/>
            <person name="Hornburger P."/>
            <person name="Mueller R.-W."/>
            <person name="Bruemmer F."/>
            <person name="Labrenz M."/>
            <person name="Spormann A.M."/>
            <person name="Op den Camp H."/>
            <person name="Overmann J."/>
            <person name="Amann R."/>
            <person name="Jetten M.S.M."/>
            <person name="Mascher T."/>
            <person name="Medema M.H."/>
            <person name="Devos D.P."/>
            <person name="Kaster A.-K."/>
            <person name="Ovreas L."/>
            <person name="Rohde M."/>
            <person name="Galperin M.Y."/>
            <person name="Jogler C."/>
        </authorList>
    </citation>
    <scope>NUCLEOTIDE SEQUENCE [LARGE SCALE GENOMIC DNA]</scope>
    <source>
        <strain evidence="4 5">Enr17</strain>
    </source>
</reference>
<dbReference type="PANTHER" id="PTHR48090">
    <property type="entry name" value="UNDECAPRENYL-PHOSPHATE 4-DEOXY-4-FORMAMIDO-L-ARABINOSE TRANSFERASE-RELATED"/>
    <property type="match status" value="1"/>
</dbReference>
<protein>
    <submittedName>
        <fullName evidence="4">Undecaprenyl-phosphate 4-deoxy-4-formamido-L-arabinose transferase</fullName>
        <ecNumber evidence="4">2.4.2.53</ecNumber>
    </submittedName>
</protein>
<dbReference type="InterPro" id="IPR001173">
    <property type="entry name" value="Glyco_trans_2-like"/>
</dbReference>
<gene>
    <name evidence="4" type="primary">arnC_3</name>
    <name evidence="4" type="ORF">Enr17x_40910</name>
</gene>
<dbReference type="InterPro" id="IPR050256">
    <property type="entry name" value="Glycosyltransferase_2"/>
</dbReference>
<organism evidence="4 5">
    <name type="scientific">Gimesia fumaroli</name>
    <dbReference type="NCBI Taxonomy" id="2527976"/>
    <lineage>
        <taxon>Bacteria</taxon>
        <taxon>Pseudomonadati</taxon>
        <taxon>Planctomycetota</taxon>
        <taxon>Planctomycetia</taxon>
        <taxon>Planctomycetales</taxon>
        <taxon>Planctomycetaceae</taxon>
        <taxon>Gimesia</taxon>
    </lineage>
</organism>
<evidence type="ECO:0000256" key="1">
    <source>
        <dbReference type="SAM" id="MobiDB-lite"/>
    </source>
</evidence>
<dbReference type="RefSeq" id="WP_145311407.1">
    <property type="nucleotide sequence ID" value="NZ_CP037452.1"/>
</dbReference>
<evidence type="ECO:0000313" key="5">
    <source>
        <dbReference type="Proteomes" id="UP000318313"/>
    </source>
</evidence>
<feature type="transmembrane region" description="Helical" evidence="2">
    <location>
        <begin position="315"/>
        <end position="340"/>
    </location>
</feature>
<evidence type="ECO:0000259" key="3">
    <source>
        <dbReference type="Pfam" id="PF00535"/>
    </source>
</evidence>
<dbReference type="Gene3D" id="3.90.550.10">
    <property type="entry name" value="Spore Coat Polysaccharide Biosynthesis Protein SpsA, Chain A"/>
    <property type="match status" value="1"/>
</dbReference>
<keyword evidence="5" id="KW-1185">Reference proteome</keyword>
<keyword evidence="4" id="KW-0328">Glycosyltransferase</keyword>
<dbReference type="GO" id="GO:0099621">
    <property type="term" value="F:undecaprenyl-phosphate 4-deoxy-4-formamido-L-arabinose transferase activity"/>
    <property type="evidence" value="ECO:0007669"/>
    <property type="project" value="UniProtKB-EC"/>
</dbReference>
<dbReference type="Proteomes" id="UP000318313">
    <property type="component" value="Chromosome"/>
</dbReference>
<dbReference type="KEGG" id="gfm:Enr17x_40910"/>
<feature type="transmembrane region" description="Helical" evidence="2">
    <location>
        <begin position="270"/>
        <end position="294"/>
    </location>
</feature>
<evidence type="ECO:0000313" key="4">
    <source>
        <dbReference type="EMBL" id="QDV52032.1"/>
    </source>
</evidence>
<feature type="transmembrane region" description="Helical" evidence="2">
    <location>
        <begin position="360"/>
        <end position="380"/>
    </location>
</feature>
<evidence type="ECO:0000256" key="2">
    <source>
        <dbReference type="SAM" id="Phobius"/>
    </source>
</evidence>
<dbReference type="Pfam" id="PF00535">
    <property type="entry name" value="Glycos_transf_2"/>
    <property type="match status" value="1"/>
</dbReference>
<dbReference type="PANTHER" id="PTHR48090:SF6">
    <property type="entry name" value="SLR5056 PROTEIN"/>
    <property type="match status" value="1"/>
</dbReference>
<feature type="region of interest" description="Disordered" evidence="1">
    <location>
        <begin position="403"/>
        <end position="428"/>
    </location>
</feature>
<dbReference type="EMBL" id="CP037452">
    <property type="protein sequence ID" value="QDV52032.1"/>
    <property type="molecule type" value="Genomic_DNA"/>
</dbReference>
<dbReference type="AlphaFoldDB" id="A0A518IG12"/>
<dbReference type="EC" id="2.4.2.53" evidence="4"/>
<sequence>MDYKWLTIVIPALNEQAAIGDTIARCLDARAEIIHSSGLEGVEIIVVSDGSTDGTVEIAQSYDEIQVIVFEKNQGYGAAIKEGWRQGRGDLVGFLDADGTCDPRFFSQLCQTTISEHADVTLGSRLGPDSQMPMIRRTGNRIFAFLLGLLCGRKVTDTASGMRVVRRQALKHLYPLPDGLHFTPAMSARALMNHLRIIEIPMKYEERIGESKLSALWDGFRFLKVIGEGVLCYRPEKIFLAGFTLCVLFILLLAAYPAEFYFQHRRLDEWMIYRFVVCQLVGSFGMMLLLASALTNRMAQLSSRREESVGFWSSIVVSLFSGKSLIFITGLFTLLGMGFLWPGIVEYASTRTITLHWSRLIAGAFTLFTVMQTSIFFILMKVVEIWSYEQTSLKNNRGESASAESFESRSTHYQKRTTSADLSPRIIK</sequence>
<dbReference type="SUPFAM" id="SSF53448">
    <property type="entry name" value="Nucleotide-diphospho-sugar transferases"/>
    <property type="match status" value="1"/>
</dbReference>
<dbReference type="InterPro" id="IPR029044">
    <property type="entry name" value="Nucleotide-diphossugar_trans"/>
</dbReference>
<name>A0A518IG12_9PLAN</name>
<accession>A0A518IG12</accession>
<feature type="transmembrane region" description="Helical" evidence="2">
    <location>
        <begin position="238"/>
        <end position="258"/>
    </location>
</feature>
<dbReference type="CDD" id="cd04179">
    <property type="entry name" value="DPM_DPG-synthase_like"/>
    <property type="match status" value="1"/>
</dbReference>
<keyword evidence="2" id="KW-0472">Membrane</keyword>
<proteinExistence type="predicted"/>
<keyword evidence="2" id="KW-1133">Transmembrane helix</keyword>